<evidence type="ECO:0000313" key="2">
    <source>
        <dbReference type="Proteomes" id="UP000540423"/>
    </source>
</evidence>
<organism evidence="1 2">
    <name type="scientific">Streptomyces candidus</name>
    <dbReference type="NCBI Taxonomy" id="67283"/>
    <lineage>
        <taxon>Bacteria</taxon>
        <taxon>Bacillati</taxon>
        <taxon>Actinomycetota</taxon>
        <taxon>Actinomycetes</taxon>
        <taxon>Kitasatosporales</taxon>
        <taxon>Streptomycetaceae</taxon>
        <taxon>Streptomyces</taxon>
    </lineage>
</organism>
<reference evidence="1 2" key="1">
    <citation type="submission" date="2020-08" db="EMBL/GenBank/DDBJ databases">
        <title>Genomic Encyclopedia of Type Strains, Phase IV (KMG-IV): sequencing the most valuable type-strain genomes for metagenomic binning, comparative biology and taxonomic classification.</title>
        <authorList>
            <person name="Goeker M."/>
        </authorList>
    </citation>
    <scope>NUCLEOTIDE SEQUENCE [LARGE SCALE GENOMIC DNA]</scope>
    <source>
        <strain evidence="1 2">DSM 40141</strain>
    </source>
</reference>
<protein>
    <submittedName>
        <fullName evidence="1">Uncharacterized protein</fullName>
    </submittedName>
</protein>
<evidence type="ECO:0000313" key="1">
    <source>
        <dbReference type="EMBL" id="MBB6440114.1"/>
    </source>
</evidence>
<accession>A0A7X0LU58</accession>
<sequence>MTRRTIVSKERPHNGGIARVEMDRADHLFMHCTGCRTEEYRAGMAPALAALALHLDPHALDPE</sequence>
<keyword evidence="2" id="KW-1185">Reference proteome</keyword>
<proteinExistence type="predicted"/>
<dbReference type="RefSeq" id="WP_185036576.1">
    <property type="nucleotide sequence ID" value="NZ_BNBN01000060.1"/>
</dbReference>
<dbReference type="Proteomes" id="UP000540423">
    <property type="component" value="Unassembled WGS sequence"/>
</dbReference>
<name>A0A7X0LU58_9ACTN</name>
<dbReference type="EMBL" id="JACHEM010000038">
    <property type="protein sequence ID" value="MBB6440114.1"/>
    <property type="molecule type" value="Genomic_DNA"/>
</dbReference>
<dbReference type="AlphaFoldDB" id="A0A7X0LU58"/>
<comment type="caution">
    <text evidence="1">The sequence shown here is derived from an EMBL/GenBank/DDBJ whole genome shotgun (WGS) entry which is preliminary data.</text>
</comment>
<gene>
    <name evidence="1" type="ORF">HNQ79_006627</name>
</gene>